<dbReference type="SUPFAM" id="SSF48350">
    <property type="entry name" value="GTPase activation domain, GAP"/>
    <property type="match status" value="1"/>
</dbReference>
<dbReference type="GO" id="GO:0005737">
    <property type="term" value="C:cytoplasm"/>
    <property type="evidence" value="ECO:0007669"/>
    <property type="project" value="UniProtKB-SubCell"/>
</dbReference>
<dbReference type="PANTHER" id="PTHR46184">
    <property type="entry name" value="UNCONVENTIONAL MYOSIN-IXB-LIKE PROTEIN"/>
    <property type="match status" value="1"/>
</dbReference>
<reference evidence="8 9" key="1">
    <citation type="submission" date="2020-02" db="EMBL/GenBank/DDBJ databases">
        <authorList>
            <person name="Ferguson B K."/>
        </authorList>
    </citation>
    <scope>NUCLEOTIDE SEQUENCE [LARGE SCALE GENOMIC DNA]</scope>
</reference>
<comment type="subcellular location">
    <subcellularLocation>
        <location evidence="1">Cytoplasm</location>
    </subcellularLocation>
</comment>
<accession>A0A6H5FYI6</accession>
<sequence length="302" mass="34330">METVRLQENVQEDFPTTMGVNAFRGFLNEFMGKSRLEQEKPRKTKRKKEKKRKVDEPVRFAGHNFVLTIINIPTVCEICSSFFMWPIEKGLVCQNCKVTCHKKCHTKVLACSKEVVVARHVPHPIFGVPLQQLTSGEEKVPVIVDRLITTIEMYGLYTEGIYRKSGNRSPRRREPDGAERLGHRLRALHPADQQNRASSGLPGRHQPANVLHRDHHHGTVEQSEIDAGRYRHFGHRLSHCDEQAINHQELQDSQPNLPKPMPASSLSDMISQAVPMFPLIGLPRIPNSTTKLSAFCMNITII</sequence>
<dbReference type="PANTHER" id="PTHR46184:SF5">
    <property type="entry name" value="UNCONVENTIONAL MYOSIN-IXA-LIKE"/>
    <property type="match status" value="1"/>
</dbReference>
<protein>
    <recommendedName>
        <fullName evidence="10">Phorbol-ester/DAG-type domain-containing protein</fullName>
    </recommendedName>
</protein>
<dbReference type="AlphaFoldDB" id="A0A6H5FYI6"/>
<evidence type="ECO:0000256" key="2">
    <source>
        <dbReference type="ARBA" id="ARBA00022490"/>
    </source>
</evidence>
<name>A0A6H5FYI6_9HEMI</name>
<dbReference type="Pfam" id="PF00130">
    <property type="entry name" value="C1_1"/>
    <property type="match status" value="1"/>
</dbReference>
<dbReference type="Gene3D" id="3.30.60.20">
    <property type="match status" value="1"/>
</dbReference>
<dbReference type="InterPro" id="IPR000198">
    <property type="entry name" value="RhoGAP_dom"/>
</dbReference>
<evidence type="ECO:0008006" key="10">
    <source>
        <dbReference type="Google" id="ProtNLM"/>
    </source>
</evidence>
<evidence type="ECO:0000259" key="6">
    <source>
        <dbReference type="PROSITE" id="PS50081"/>
    </source>
</evidence>
<dbReference type="PROSITE" id="PS50238">
    <property type="entry name" value="RHOGAP"/>
    <property type="match status" value="1"/>
</dbReference>
<evidence type="ECO:0000256" key="1">
    <source>
        <dbReference type="ARBA" id="ARBA00004496"/>
    </source>
</evidence>
<feature type="region of interest" description="Disordered" evidence="5">
    <location>
        <begin position="184"/>
        <end position="210"/>
    </location>
</feature>
<gene>
    <name evidence="8" type="ORF">NTEN_LOCUS1138</name>
</gene>
<dbReference type="PROSITE" id="PS00479">
    <property type="entry name" value="ZF_DAG_PE_1"/>
    <property type="match status" value="1"/>
</dbReference>
<evidence type="ECO:0000313" key="8">
    <source>
        <dbReference type="EMBL" id="CAA9994322.1"/>
    </source>
</evidence>
<dbReference type="InterPro" id="IPR046987">
    <property type="entry name" value="Myo9"/>
</dbReference>
<proteinExistence type="predicted"/>
<dbReference type="GO" id="GO:0051015">
    <property type="term" value="F:actin filament binding"/>
    <property type="evidence" value="ECO:0007669"/>
    <property type="project" value="TreeGrafter"/>
</dbReference>
<dbReference type="SMART" id="SM00109">
    <property type="entry name" value="C1"/>
    <property type="match status" value="1"/>
</dbReference>
<keyword evidence="4" id="KW-0862">Zinc</keyword>
<dbReference type="GO" id="GO:0000146">
    <property type="term" value="F:microfilament motor activity"/>
    <property type="evidence" value="ECO:0007669"/>
    <property type="project" value="InterPro"/>
</dbReference>
<dbReference type="OrthoDB" id="312459at2759"/>
<evidence type="ECO:0000256" key="5">
    <source>
        <dbReference type="SAM" id="MobiDB-lite"/>
    </source>
</evidence>
<dbReference type="Proteomes" id="UP000479000">
    <property type="component" value="Unassembled WGS sequence"/>
</dbReference>
<evidence type="ECO:0000256" key="3">
    <source>
        <dbReference type="ARBA" id="ARBA00022723"/>
    </source>
</evidence>
<evidence type="ECO:0000313" key="9">
    <source>
        <dbReference type="Proteomes" id="UP000479000"/>
    </source>
</evidence>
<organism evidence="8 9">
    <name type="scientific">Nesidiocoris tenuis</name>
    <dbReference type="NCBI Taxonomy" id="355587"/>
    <lineage>
        <taxon>Eukaryota</taxon>
        <taxon>Metazoa</taxon>
        <taxon>Ecdysozoa</taxon>
        <taxon>Arthropoda</taxon>
        <taxon>Hexapoda</taxon>
        <taxon>Insecta</taxon>
        <taxon>Pterygota</taxon>
        <taxon>Neoptera</taxon>
        <taxon>Paraneoptera</taxon>
        <taxon>Hemiptera</taxon>
        <taxon>Heteroptera</taxon>
        <taxon>Panheteroptera</taxon>
        <taxon>Cimicomorpha</taxon>
        <taxon>Miridae</taxon>
        <taxon>Dicyphina</taxon>
        <taxon>Nesidiocoris</taxon>
    </lineage>
</organism>
<dbReference type="InterPro" id="IPR002219">
    <property type="entry name" value="PKC_DAG/PE"/>
</dbReference>
<dbReference type="GO" id="GO:0035556">
    <property type="term" value="P:intracellular signal transduction"/>
    <property type="evidence" value="ECO:0007669"/>
    <property type="project" value="InterPro"/>
</dbReference>
<feature type="domain" description="Rho-GAP" evidence="7">
    <location>
        <begin position="128"/>
        <end position="302"/>
    </location>
</feature>
<dbReference type="GO" id="GO:0046872">
    <property type="term" value="F:metal ion binding"/>
    <property type="evidence" value="ECO:0007669"/>
    <property type="project" value="UniProtKB-KW"/>
</dbReference>
<dbReference type="EMBL" id="CADCXU010001950">
    <property type="protein sequence ID" value="CAA9994322.1"/>
    <property type="molecule type" value="Genomic_DNA"/>
</dbReference>
<keyword evidence="2" id="KW-0963">Cytoplasm</keyword>
<keyword evidence="3" id="KW-0479">Metal-binding</keyword>
<evidence type="ECO:0000256" key="4">
    <source>
        <dbReference type="ARBA" id="ARBA00022833"/>
    </source>
</evidence>
<dbReference type="GO" id="GO:0005884">
    <property type="term" value="C:actin filament"/>
    <property type="evidence" value="ECO:0007669"/>
    <property type="project" value="TreeGrafter"/>
</dbReference>
<keyword evidence="9" id="KW-1185">Reference proteome</keyword>
<evidence type="ECO:0000259" key="7">
    <source>
        <dbReference type="PROSITE" id="PS50238"/>
    </source>
</evidence>
<dbReference type="SUPFAM" id="SSF57889">
    <property type="entry name" value="Cysteine-rich domain"/>
    <property type="match status" value="1"/>
</dbReference>
<dbReference type="InterPro" id="IPR046349">
    <property type="entry name" value="C1-like_sf"/>
</dbReference>
<dbReference type="InterPro" id="IPR008936">
    <property type="entry name" value="Rho_GTPase_activation_prot"/>
</dbReference>
<feature type="domain" description="Phorbol-ester/DAG-type" evidence="6">
    <location>
        <begin position="62"/>
        <end position="111"/>
    </location>
</feature>
<dbReference type="PROSITE" id="PS50081">
    <property type="entry name" value="ZF_DAG_PE_2"/>
    <property type="match status" value="1"/>
</dbReference>
<dbReference type="Gene3D" id="1.10.555.10">
    <property type="entry name" value="Rho GTPase activation protein"/>
    <property type="match status" value="1"/>
</dbReference>
<dbReference type="GO" id="GO:0005096">
    <property type="term" value="F:GTPase activator activity"/>
    <property type="evidence" value="ECO:0007669"/>
    <property type="project" value="InterPro"/>
</dbReference>
<dbReference type="CDD" id="cd20818">
    <property type="entry name" value="C1_Myosin-IX"/>
    <property type="match status" value="1"/>
</dbReference>